<dbReference type="SUPFAM" id="SSF63829">
    <property type="entry name" value="Calcium-dependent phosphotriesterase"/>
    <property type="match status" value="1"/>
</dbReference>
<proteinExistence type="predicted"/>
<evidence type="ECO:0000256" key="3">
    <source>
        <dbReference type="ARBA" id="ARBA00023136"/>
    </source>
</evidence>
<comment type="subcellular location">
    <subcellularLocation>
        <location evidence="1">Membrane</location>
    </subcellularLocation>
</comment>
<accession>A0ABN9KTP7</accession>
<reference evidence="7" key="1">
    <citation type="submission" date="2023-07" db="EMBL/GenBank/DDBJ databases">
        <authorList>
            <person name="Stuckert A."/>
        </authorList>
    </citation>
    <scope>NUCLEOTIDE SEQUENCE</scope>
</reference>
<evidence type="ECO:0000256" key="5">
    <source>
        <dbReference type="SAM" id="Phobius"/>
    </source>
</evidence>
<comment type="caution">
    <text evidence="7">The sequence shown here is derived from an EMBL/GenBank/DDBJ whole genome shotgun (WGS) entry which is preliminary data.</text>
</comment>
<dbReference type="PANTHER" id="PTHR12080">
    <property type="entry name" value="SIGNALING LYMPHOCYTIC ACTIVATION MOLECULE"/>
    <property type="match status" value="1"/>
</dbReference>
<protein>
    <submittedName>
        <fullName evidence="7">Uncharacterized protein</fullName>
    </submittedName>
</protein>
<dbReference type="EMBL" id="CAUEEQ010002769">
    <property type="protein sequence ID" value="CAJ0923593.1"/>
    <property type="molecule type" value="Genomic_DNA"/>
</dbReference>
<sequence length="290" mass="32919">MSHERLTRVFLVFCWIPFVFAQLNATCDGPAELLTFDEGEDAILQVSRNHGQLSNINWNFEQHIIAITGPGQPLKLDKYSYKYAGRLSSFSDGSLVISRLTAKDRQIYRAEIFDGNQRYLCVQLYDVTTDAPGGNFPSVALSEACSNTIQVFYSVGENVILKLPNNSRIASVYWDINNIDHIATTQPGRIIYRKNSSYNGKLSVTIDGSIKIFNLTTKDQHVYRADHFSGDWVHVCTQYYDVRVKKIYEEFSISYGFQKPLRLALSACILIATFSILIYHIKTESGRTPQ</sequence>
<feature type="transmembrane region" description="Helical" evidence="5">
    <location>
        <begin position="261"/>
        <end position="281"/>
    </location>
</feature>
<evidence type="ECO:0000313" key="8">
    <source>
        <dbReference type="Proteomes" id="UP001176940"/>
    </source>
</evidence>
<gene>
    <name evidence="7" type="ORF">RIMI_LOCUS2040679</name>
</gene>
<evidence type="ECO:0000256" key="2">
    <source>
        <dbReference type="ARBA" id="ARBA00022729"/>
    </source>
</evidence>
<evidence type="ECO:0000256" key="6">
    <source>
        <dbReference type="SAM" id="SignalP"/>
    </source>
</evidence>
<keyword evidence="3 5" id="KW-0472">Membrane</keyword>
<keyword evidence="4" id="KW-0325">Glycoprotein</keyword>
<feature type="signal peptide" evidence="6">
    <location>
        <begin position="1"/>
        <end position="21"/>
    </location>
</feature>
<dbReference type="InterPro" id="IPR013783">
    <property type="entry name" value="Ig-like_fold"/>
</dbReference>
<organism evidence="7 8">
    <name type="scientific">Ranitomeya imitator</name>
    <name type="common">mimic poison frog</name>
    <dbReference type="NCBI Taxonomy" id="111125"/>
    <lineage>
        <taxon>Eukaryota</taxon>
        <taxon>Metazoa</taxon>
        <taxon>Chordata</taxon>
        <taxon>Craniata</taxon>
        <taxon>Vertebrata</taxon>
        <taxon>Euteleostomi</taxon>
        <taxon>Amphibia</taxon>
        <taxon>Batrachia</taxon>
        <taxon>Anura</taxon>
        <taxon>Neobatrachia</taxon>
        <taxon>Hyloidea</taxon>
        <taxon>Dendrobatidae</taxon>
        <taxon>Dendrobatinae</taxon>
        <taxon>Ranitomeya</taxon>
    </lineage>
</organism>
<dbReference type="InterPro" id="IPR015631">
    <property type="entry name" value="CD2/SLAM_rcpt"/>
</dbReference>
<evidence type="ECO:0000256" key="4">
    <source>
        <dbReference type="ARBA" id="ARBA00023180"/>
    </source>
</evidence>
<keyword evidence="8" id="KW-1185">Reference proteome</keyword>
<keyword evidence="2 6" id="KW-0732">Signal</keyword>
<keyword evidence="5" id="KW-0812">Transmembrane</keyword>
<dbReference type="Gene3D" id="2.60.40.10">
    <property type="entry name" value="Immunoglobulins"/>
    <property type="match status" value="2"/>
</dbReference>
<evidence type="ECO:0000313" key="7">
    <source>
        <dbReference type="EMBL" id="CAJ0923593.1"/>
    </source>
</evidence>
<name>A0ABN9KTP7_9NEOB</name>
<dbReference type="SUPFAM" id="SSF48726">
    <property type="entry name" value="Immunoglobulin"/>
    <property type="match status" value="1"/>
</dbReference>
<dbReference type="InterPro" id="IPR036179">
    <property type="entry name" value="Ig-like_dom_sf"/>
</dbReference>
<keyword evidence="5" id="KW-1133">Transmembrane helix</keyword>
<dbReference type="PANTHER" id="PTHR12080:SF55">
    <property type="entry name" value="LYMPHOCYTE FUNCTION-ASSOCIATED ANTIGEN 3"/>
    <property type="match status" value="1"/>
</dbReference>
<dbReference type="Proteomes" id="UP001176940">
    <property type="component" value="Unassembled WGS sequence"/>
</dbReference>
<evidence type="ECO:0000256" key="1">
    <source>
        <dbReference type="ARBA" id="ARBA00004370"/>
    </source>
</evidence>
<feature type="chain" id="PRO_5046341970" evidence="6">
    <location>
        <begin position="22"/>
        <end position="290"/>
    </location>
</feature>